<dbReference type="Proteomes" id="UP000053911">
    <property type="component" value="Unassembled WGS sequence"/>
</dbReference>
<dbReference type="PATRIC" id="fig|172049.5.peg.1142"/>
<comment type="caution">
    <text evidence="1">The sequence shown here is derived from an EMBL/GenBank/DDBJ whole genome shotgun (WGS) entry which is preliminary data.</text>
</comment>
<organism evidence="1 2">
    <name type="scientific">Thermococcus sibiricus</name>
    <dbReference type="NCBI Taxonomy" id="172049"/>
    <lineage>
        <taxon>Archaea</taxon>
        <taxon>Methanobacteriati</taxon>
        <taxon>Methanobacteriota</taxon>
        <taxon>Thermococci</taxon>
        <taxon>Thermococcales</taxon>
        <taxon>Thermococcaceae</taxon>
        <taxon>Thermococcus</taxon>
    </lineage>
</organism>
<evidence type="ECO:0008006" key="3">
    <source>
        <dbReference type="Google" id="ProtNLM"/>
    </source>
</evidence>
<protein>
    <recommendedName>
        <fullName evidence="3">DUF4935 domain-containing protein</fullName>
    </recommendedName>
</protein>
<reference evidence="2" key="1">
    <citation type="journal article" date="2015" name="MBio">
        <title>Genome-Resolved Metagenomic Analysis Reveals Roles for Candidate Phyla and Other Microbial Community Members in Biogeochemical Transformations in Oil Reservoirs.</title>
        <authorList>
            <person name="Hu P."/>
            <person name="Tom L."/>
            <person name="Singh A."/>
            <person name="Thomas B.C."/>
            <person name="Baker B.J."/>
            <person name="Piceno Y.M."/>
            <person name="Andersen G.L."/>
            <person name="Banfield J.F."/>
        </authorList>
    </citation>
    <scope>NUCLEOTIDE SEQUENCE [LARGE SCALE GENOMIC DNA]</scope>
</reference>
<evidence type="ECO:0000313" key="1">
    <source>
        <dbReference type="EMBL" id="KUK18234.1"/>
    </source>
</evidence>
<name>A0A117L1Y9_9EURY</name>
<dbReference type="AlphaFoldDB" id="A0A117L1Y9"/>
<accession>A0A117L1Y9</accession>
<gene>
    <name evidence="1" type="ORF">XD54_0482</name>
</gene>
<sequence>MIVIVLDPNVLRRALEEEKGLKGDEGTKLAYEIITELIKIKHEDIIFVINEDTASEYYRHLEALKKRLKQSRITPQSFKLLSSILRKMRKVPTENHKFEIEGEAIGRKDYYLLNSAKTGALEFKVEDAFVLTFAQDVYRSKRAKNGHGVTIYLINFKDEKERKLLAQRIT</sequence>
<evidence type="ECO:0000313" key="2">
    <source>
        <dbReference type="Proteomes" id="UP000053911"/>
    </source>
</evidence>
<proteinExistence type="predicted"/>
<dbReference type="RefSeq" id="WP_283217314.1">
    <property type="nucleotide sequence ID" value="NZ_LGFD01000006.1"/>
</dbReference>
<dbReference type="EMBL" id="LGFD01000006">
    <property type="protein sequence ID" value="KUK18234.1"/>
    <property type="molecule type" value="Genomic_DNA"/>
</dbReference>